<dbReference type="GeneID" id="35602561"/>
<organism evidence="1 2">
    <name type="scientific">Ramularia collo-cygni</name>
    <dbReference type="NCBI Taxonomy" id="112498"/>
    <lineage>
        <taxon>Eukaryota</taxon>
        <taxon>Fungi</taxon>
        <taxon>Dikarya</taxon>
        <taxon>Ascomycota</taxon>
        <taxon>Pezizomycotina</taxon>
        <taxon>Dothideomycetes</taxon>
        <taxon>Dothideomycetidae</taxon>
        <taxon>Mycosphaerellales</taxon>
        <taxon>Mycosphaerellaceae</taxon>
        <taxon>Ramularia</taxon>
    </lineage>
</organism>
<name>A0A2D3V815_9PEZI</name>
<dbReference type="Proteomes" id="UP000225277">
    <property type="component" value="Unassembled WGS sequence"/>
</dbReference>
<dbReference type="AlphaFoldDB" id="A0A2D3V815"/>
<reference evidence="1 2" key="1">
    <citation type="submission" date="2016-03" db="EMBL/GenBank/DDBJ databases">
        <authorList>
            <person name="Ploux O."/>
        </authorList>
    </citation>
    <scope>NUCLEOTIDE SEQUENCE [LARGE SCALE GENOMIC DNA]</scope>
    <source>
        <strain evidence="1 2">URUG2</strain>
    </source>
</reference>
<evidence type="ECO:0000313" key="2">
    <source>
        <dbReference type="Proteomes" id="UP000225277"/>
    </source>
</evidence>
<evidence type="ECO:0000313" key="1">
    <source>
        <dbReference type="EMBL" id="CZT21580.1"/>
    </source>
</evidence>
<dbReference type="RefSeq" id="XP_023628469.1">
    <property type="nucleotide sequence ID" value="XM_023772701.1"/>
</dbReference>
<keyword evidence="2" id="KW-1185">Reference proteome</keyword>
<dbReference type="OrthoDB" id="3650809at2759"/>
<proteinExistence type="predicted"/>
<sequence length="299" mass="34403">MASQAEDFNVLSDYILSKIDIHVSGACGPGRTQPIECYYPVHRAYSENISKKHASIDDRLKDFIPGGVPRPVESLAAREGYGLVYDRDIVTTWRLPAILSAYEIFFWEKEFERALGRNTMLVVLEAFYEANPALTGNCNAFELMQRFRGFVEGLGTRMLSVTVSSIVIDMIASFQRMKDGLDTEPFAWEKRNIVRTLHEFVLTRECWQYARNQEPALEVTFGVTGGRRKSNRRQVSEEIILQFDYSWNPPTIGFENLQNVVYESTYFVLKPSISMSRPFSELQHLTIEHYIGPTRSWLQ</sequence>
<accession>A0A2D3V815</accession>
<gene>
    <name evidence="1" type="ORF">RCC_07444</name>
</gene>
<protein>
    <submittedName>
        <fullName evidence="1">Uncharacterized protein</fullName>
    </submittedName>
</protein>
<dbReference type="EMBL" id="FJUY01000011">
    <property type="protein sequence ID" value="CZT21580.1"/>
    <property type="molecule type" value="Genomic_DNA"/>
</dbReference>